<feature type="domain" description="Uracil-DNA glycosylase-like" evidence="1">
    <location>
        <begin position="41"/>
        <end position="175"/>
    </location>
</feature>
<dbReference type="InterPro" id="IPR036895">
    <property type="entry name" value="Uracil-DNA_glycosylase-like_sf"/>
</dbReference>
<sequence length="187" mass="21915">MWKELEYRIRTLDVYRNYKENVEIMQGMGNKNANIMLILNDVEKEAFENENILESNKGRVVKNIFNFVGINLDEIYITSLYKLEKSNIIFNSNTTDELLDVLITEIMLVNPKYIITVGEEVFNVLISDSLGKDIKKNNVNINKCVGNIYNYFNKVLVPIYDIQYITKSKKEEKMKIVEVLKLIKENE</sequence>
<evidence type="ECO:0000313" key="3">
    <source>
        <dbReference type="Proteomes" id="UP000526184"/>
    </source>
</evidence>
<proteinExistence type="predicted"/>
<keyword evidence="3" id="KW-1185">Reference proteome</keyword>
<dbReference type="EMBL" id="JABMKT010000011">
    <property type="protein sequence ID" value="NYV27769.1"/>
    <property type="molecule type" value="Genomic_DNA"/>
</dbReference>
<dbReference type="InterPro" id="IPR005122">
    <property type="entry name" value="Uracil-DNA_glycosylase-like"/>
</dbReference>
<dbReference type="Pfam" id="PF03167">
    <property type="entry name" value="UDG"/>
    <property type="match status" value="1"/>
</dbReference>
<dbReference type="AlphaFoldDB" id="A0A7Z0T8B0"/>
<reference evidence="2 3" key="1">
    <citation type="submission" date="2020-05" db="EMBL/GenBank/DDBJ databases">
        <title>Streptobacillus felis strain LHL191014123.</title>
        <authorList>
            <person name="Fawzy A."/>
            <person name="Rau J."/>
            <person name="Risse K."/>
            <person name="Schauerte N."/>
            <person name="Geiger C."/>
            <person name="Blom J."/>
            <person name="Imirzalioglu C."/>
            <person name="Falgenhauer J."/>
            <person name="Bach A."/>
            <person name="Herden C."/>
            <person name="Eisenberg T."/>
        </authorList>
    </citation>
    <scope>NUCLEOTIDE SEQUENCE [LARGE SCALE GENOMIC DNA]</scope>
    <source>
        <strain evidence="2 3">LHL191014123</strain>
    </source>
</reference>
<name>A0A7Z0T8B0_9FUSO</name>
<comment type="caution">
    <text evidence="2">The sequence shown here is derived from an EMBL/GenBank/DDBJ whole genome shotgun (WGS) entry which is preliminary data.</text>
</comment>
<evidence type="ECO:0000259" key="1">
    <source>
        <dbReference type="Pfam" id="PF03167"/>
    </source>
</evidence>
<dbReference type="OrthoDB" id="5290748at2"/>
<evidence type="ECO:0000313" key="2">
    <source>
        <dbReference type="EMBL" id="NYV27769.1"/>
    </source>
</evidence>
<dbReference type="Proteomes" id="UP000526184">
    <property type="component" value="Unassembled WGS sequence"/>
</dbReference>
<gene>
    <name evidence="2" type="ORF">HP397_02865</name>
</gene>
<dbReference type="SUPFAM" id="SSF52141">
    <property type="entry name" value="Uracil-DNA glycosylase-like"/>
    <property type="match status" value="1"/>
</dbReference>
<protein>
    <recommendedName>
        <fullName evidence="1">Uracil-DNA glycosylase-like domain-containing protein</fullName>
    </recommendedName>
</protein>
<dbReference type="Gene3D" id="3.40.470.10">
    <property type="entry name" value="Uracil-DNA glycosylase-like domain"/>
    <property type="match status" value="1"/>
</dbReference>
<dbReference type="RefSeq" id="WP_067320364.1">
    <property type="nucleotide sequence ID" value="NZ_CBCRWS010000027.1"/>
</dbReference>
<organism evidence="2 3">
    <name type="scientific">Streptobacillus felis</name>
    <dbReference type="NCBI Taxonomy" id="1384509"/>
    <lineage>
        <taxon>Bacteria</taxon>
        <taxon>Fusobacteriati</taxon>
        <taxon>Fusobacteriota</taxon>
        <taxon>Fusobacteriia</taxon>
        <taxon>Fusobacteriales</taxon>
        <taxon>Leptotrichiaceae</taxon>
        <taxon>Streptobacillus</taxon>
    </lineage>
</organism>
<accession>A0A7Z0T8B0</accession>